<reference evidence="3" key="1">
    <citation type="journal article" date="2014" name="Proc. Natl. Acad. Sci. U.S.A.">
        <title>Extensive sampling of basidiomycete genomes demonstrates inadequacy of the white-rot/brown-rot paradigm for wood decay fungi.</title>
        <authorList>
            <person name="Riley R."/>
            <person name="Salamov A.A."/>
            <person name="Brown D.W."/>
            <person name="Nagy L.G."/>
            <person name="Floudas D."/>
            <person name="Held B.W."/>
            <person name="Levasseur A."/>
            <person name="Lombard V."/>
            <person name="Morin E."/>
            <person name="Otillar R."/>
            <person name="Lindquist E.A."/>
            <person name="Sun H."/>
            <person name="LaButti K.M."/>
            <person name="Schmutz J."/>
            <person name="Jabbour D."/>
            <person name="Luo H."/>
            <person name="Baker S.E."/>
            <person name="Pisabarro A.G."/>
            <person name="Walton J.D."/>
            <person name="Blanchette R.A."/>
            <person name="Henrissat B."/>
            <person name="Martin F."/>
            <person name="Cullen D."/>
            <person name="Hibbett D.S."/>
            <person name="Grigoriev I.V."/>
        </authorList>
    </citation>
    <scope>NUCLEOTIDE SEQUENCE [LARGE SCALE GENOMIC DNA]</scope>
    <source>
        <strain evidence="3">MUCL 33604</strain>
    </source>
</reference>
<proteinExistence type="predicted"/>
<evidence type="ECO:0000313" key="2">
    <source>
        <dbReference type="EMBL" id="KDQ58577.1"/>
    </source>
</evidence>
<keyword evidence="3" id="KW-1185">Reference proteome</keyword>
<feature type="region of interest" description="Disordered" evidence="1">
    <location>
        <begin position="68"/>
        <end position="112"/>
    </location>
</feature>
<dbReference type="OrthoDB" id="2786563at2759"/>
<dbReference type="InParanoid" id="A0A067Q515"/>
<feature type="compositionally biased region" description="Polar residues" evidence="1">
    <location>
        <begin position="77"/>
        <end position="95"/>
    </location>
</feature>
<evidence type="ECO:0000256" key="1">
    <source>
        <dbReference type="SAM" id="MobiDB-lite"/>
    </source>
</evidence>
<accession>A0A067Q515</accession>
<dbReference type="Proteomes" id="UP000027265">
    <property type="component" value="Unassembled WGS sequence"/>
</dbReference>
<gene>
    <name evidence="2" type="ORF">JAAARDRAFT_193128</name>
</gene>
<dbReference type="HOGENOM" id="CLU_934022_0_0_1"/>
<dbReference type="AlphaFoldDB" id="A0A067Q515"/>
<dbReference type="EMBL" id="KL197717">
    <property type="protein sequence ID" value="KDQ58577.1"/>
    <property type="molecule type" value="Genomic_DNA"/>
</dbReference>
<evidence type="ECO:0000313" key="3">
    <source>
        <dbReference type="Proteomes" id="UP000027265"/>
    </source>
</evidence>
<organism evidence="2 3">
    <name type="scientific">Jaapia argillacea MUCL 33604</name>
    <dbReference type="NCBI Taxonomy" id="933084"/>
    <lineage>
        <taxon>Eukaryota</taxon>
        <taxon>Fungi</taxon>
        <taxon>Dikarya</taxon>
        <taxon>Basidiomycota</taxon>
        <taxon>Agaricomycotina</taxon>
        <taxon>Agaricomycetes</taxon>
        <taxon>Agaricomycetidae</taxon>
        <taxon>Jaapiales</taxon>
        <taxon>Jaapiaceae</taxon>
        <taxon>Jaapia</taxon>
    </lineage>
</organism>
<protein>
    <submittedName>
        <fullName evidence="2">Uncharacterized protein</fullName>
    </submittedName>
</protein>
<name>A0A067Q515_9AGAM</name>
<sequence length="298" mass="33253">MASNVTDKIKSLFGVAHGLGDIVRGSFMNTLDKTFQSSSSEAHGPHEDIIQKGVQEFRDGYNKLWGSRQEVEGPTEPSAQSARQTSSFPPAGWESQTRDGTGEGVQRRHSATSSHVPDSLFVNHTDDPIFFRSTPSTSILLLVCKRWLRVATPLLYEILIIRSKAQAQALSLTLPFNNSLGLYVKKLRIECGYVSFGQGTIELMPNVPHSYLSLAVWPEDNVSNVCASLASLSPTCVVLYECSEQDQMLDNDNTQLLCLTIQERVVAFWTNMKSFYFPYPYRNGFYQAIDPTNILGKR</sequence>